<dbReference type="PANTHER" id="PTHR46890">
    <property type="entry name" value="NON-LTR RETROLELEMENT REVERSE TRANSCRIPTASE-LIKE PROTEIN-RELATED"/>
    <property type="match status" value="1"/>
</dbReference>
<dbReference type="InterPro" id="IPR052343">
    <property type="entry name" value="Retrotransposon-Effector_Assoc"/>
</dbReference>
<protein>
    <recommendedName>
        <fullName evidence="2">Reverse transcriptase</fullName>
    </recommendedName>
</protein>
<gene>
    <name evidence="1" type="ORF">Sradi_0765200</name>
</gene>
<name>A0AAW2VQ80_SESRA</name>
<evidence type="ECO:0000313" key="1">
    <source>
        <dbReference type="EMBL" id="KAL0431392.1"/>
    </source>
</evidence>
<dbReference type="EMBL" id="JACGWJ010000003">
    <property type="protein sequence ID" value="KAL0431392.1"/>
    <property type="molecule type" value="Genomic_DNA"/>
</dbReference>
<dbReference type="PANTHER" id="PTHR46890:SF48">
    <property type="entry name" value="RNA-DIRECTED DNA POLYMERASE"/>
    <property type="match status" value="1"/>
</dbReference>
<reference evidence="1" key="1">
    <citation type="submission" date="2020-06" db="EMBL/GenBank/DDBJ databases">
        <authorList>
            <person name="Li T."/>
            <person name="Hu X."/>
            <person name="Zhang T."/>
            <person name="Song X."/>
            <person name="Zhang H."/>
            <person name="Dai N."/>
            <person name="Sheng W."/>
            <person name="Hou X."/>
            <person name="Wei L."/>
        </authorList>
    </citation>
    <scope>NUCLEOTIDE SEQUENCE</scope>
    <source>
        <strain evidence="1">G02</strain>
        <tissue evidence="1">Leaf</tissue>
    </source>
</reference>
<reference evidence="1" key="2">
    <citation type="journal article" date="2024" name="Plant">
        <title>Genomic evolution and insights into agronomic trait innovations of Sesamum species.</title>
        <authorList>
            <person name="Miao H."/>
            <person name="Wang L."/>
            <person name="Qu L."/>
            <person name="Liu H."/>
            <person name="Sun Y."/>
            <person name="Le M."/>
            <person name="Wang Q."/>
            <person name="Wei S."/>
            <person name="Zheng Y."/>
            <person name="Lin W."/>
            <person name="Duan Y."/>
            <person name="Cao H."/>
            <person name="Xiong S."/>
            <person name="Wang X."/>
            <person name="Wei L."/>
            <person name="Li C."/>
            <person name="Ma Q."/>
            <person name="Ju M."/>
            <person name="Zhao R."/>
            <person name="Li G."/>
            <person name="Mu C."/>
            <person name="Tian Q."/>
            <person name="Mei H."/>
            <person name="Zhang T."/>
            <person name="Gao T."/>
            <person name="Zhang H."/>
        </authorList>
    </citation>
    <scope>NUCLEOTIDE SEQUENCE</scope>
    <source>
        <strain evidence="1">G02</strain>
    </source>
</reference>
<dbReference type="AlphaFoldDB" id="A0AAW2VQ80"/>
<feature type="non-terminal residue" evidence="1">
    <location>
        <position position="124"/>
    </location>
</feature>
<comment type="caution">
    <text evidence="1">The sequence shown here is derived from an EMBL/GenBank/DDBJ whole genome shotgun (WGS) entry which is preliminary data.</text>
</comment>
<proteinExistence type="predicted"/>
<organism evidence="1">
    <name type="scientific">Sesamum radiatum</name>
    <name type="common">Black benniseed</name>
    <dbReference type="NCBI Taxonomy" id="300843"/>
    <lineage>
        <taxon>Eukaryota</taxon>
        <taxon>Viridiplantae</taxon>
        <taxon>Streptophyta</taxon>
        <taxon>Embryophyta</taxon>
        <taxon>Tracheophyta</taxon>
        <taxon>Spermatophyta</taxon>
        <taxon>Magnoliopsida</taxon>
        <taxon>eudicotyledons</taxon>
        <taxon>Gunneridae</taxon>
        <taxon>Pentapetalae</taxon>
        <taxon>asterids</taxon>
        <taxon>lamiids</taxon>
        <taxon>Lamiales</taxon>
        <taxon>Pedaliaceae</taxon>
        <taxon>Sesamum</taxon>
    </lineage>
</organism>
<evidence type="ECO:0008006" key="2">
    <source>
        <dbReference type="Google" id="ProtNLM"/>
    </source>
</evidence>
<accession>A0AAW2VQ80</accession>
<sequence length="124" mass="14114">MEEVIGCLDCHITAAMNNELLKSFTSEEVTQALKHMHPLKSPEPDDMPPFFFKNTTSCVGHDVWTRRLCNVLYKLASKSIAKRIKPILNSLISDCQSAFVPGRLITDNVLIAYELNHYLKHKNK</sequence>